<reference evidence="2" key="1">
    <citation type="submission" date="2019-02" db="EMBL/GenBank/DDBJ databases">
        <title>Structural and Functional analysis of Lanthipeptide from Bacillus thuringiensis serovar andalousiensis B23193.</title>
        <authorList>
            <person name="Andreeva J.V."/>
            <person name="Grigoreva A."/>
        </authorList>
    </citation>
    <scope>NUCLEOTIDE SEQUENCE [LARGE SCALE GENOMIC DNA]</scope>
    <source>
        <strain evidence="2">B23193</strain>
    </source>
</reference>
<organism evidence="1 2">
    <name type="scientific">Bacillus thuringiensis serovar andalousiensis</name>
    <dbReference type="NCBI Taxonomy" id="257985"/>
    <lineage>
        <taxon>Bacteria</taxon>
        <taxon>Bacillati</taxon>
        <taxon>Bacillota</taxon>
        <taxon>Bacilli</taxon>
        <taxon>Bacillales</taxon>
        <taxon>Bacillaceae</taxon>
        <taxon>Bacillus</taxon>
        <taxon>Bacillus cereus group</taxon>
    </lineage>
</organism>
<dbReference type="RefSeq" id="WP_172555046.1">
    <property type="nucleotide sequence ID" value="NZ_CP035727.2"/>
</dbReference>
<gene>
    <name evidence="1" type="ORF">EVG22_23350</name>
</gene>
<dbReference type="EMBL" id="CP035727">
    <property type="protein sequence ID" value="QIW21186.1"/>
    <property type="molecule type" value="Genomic_DNA"/>
</dbReference>
<evidence type="ECO:0000313" key="2">
    <source>
        <dbReference type="Proteomes" id="UP000501374"/>
    </source>
</evidence>
<name>A0A6H0TPJ5_BACTU</name>
<dbReference type="Proteomes" id="UP000501374">
    <property type="component" value="Chromosome"/>
</dbReference>
<accession>A0A6H0TPJ5</accession>
<dbReference type="AlphaFoldDB" id="A0A6H0TPJ5"/>
<evidence type="ECO:0000313" key="1">
    <source>
        <dbReference type="EMBL" id="QIW21186.1"/>
    </source>
</evidence>
<protein>
    <submittedName>
        <fullName evidence="1">Uncharacterized protein</fullName>
    </submittedName>
</protein>
<proteinExistence type="predicted"/>
<sequence>MAELFKVNANNIIGGAGRLIAAPYGVKFPDSISEVMNTATFELMGPWEDLGATKEGITVSRSYEEEGTEVDQVQGEVETTITKWEHAIATQLAENTVKNRQLALIGSKIIEKAPKYGVAVRTTGVLATGASIITFGAAPGVDFKVGGYVKIGNETFKIASITGNTVIIDGTVTTSYETGTNVLPVKELGSKRIGYGTVTEAPIKTIALISKKKDGTLSMAVFYKTKVSGDSKEQTWSKEKRMLPLSLKAFAQDTVYSDSNVYYELEEVLEV</sequence>